<dbReference type="InterPro" id="IPR036291">
    <property type="entry name" value="NAD(P)-bd_dom_sf"/>
</dbReference>
<dbReference type="Gene3D" id="3.40.50.720">
    <property type="entry name" value="NAD(P)-binding Rossmann-like Domain"/>
    <property type="match status" value="1"/>
</dbReference>
<comment type="similarity">
    <text evidence="1">Belongs to the short-chain dehydrogenases/reductases (SDR) family.</text>
</comment>
<reference evidence="3 4" key="1">
    <citation type="submission" date="2020-08" db="EMBL/GenBank/DDBJ databases">
        <title>Sequencing the genomes of 1000 actinobacteria strains.</title>
        <authorList>
            <person name="Klenk H.-P."/>
        </authorList>
    </citation>
    <scope>NUCLEOTIDE SEQUENCE [LARGE SCALE GENOMIC DNA]</scope>
    <source>
        <strain evidence="3 4">DSM 22826</strain>
    </source>
</reference>
<dbReference type="PRINTS" id="PR00080">
    <property type="entry name" value="SDRFAMILY"/>
</dbReference>
<keyword evidence="2" id="KW-0560">Oxidoreductase</keyword>
<dbReference type="Proteomes" id="UP000523000">
    <property type="component" value="Unassembled WGS sequence"/>
</dbReference>
<name>A0A839QK88_9MICC</name>
<organism evidence="3 4">
    <name type="scientific">Paeniglutamicibacter cryotolerans</name>
    <dbReference type="NCBI Taxonomy" id="670079"/>
    <lineage>
        <taxon>Bacteria</taxon>
        <taxon>Bacillati</taxon>
        <taxon>Actinomycetota</taxon>
        <taxon>Actinomycetes</taxon>
        <taxon>Micrococcales</taxon>
        <taxon>Micrococcaceae</taxon>
        <taxon>Paeniglutamicibacter</taxon>
    </lineage>
</organism>
<dbReference type="PANTHER" id="PTHR42760:SF133">
    <property type="entry name" value="3-OXOACYL-[ACYL-CARRIER-PROTEIN] REDUCTASE"/>
    <property type="match status" value="1"/>
</dbReference>
<proteinExistence type="inferred from homology"/>
<dbReference type="Pfam" id="PF00106">
    <property type="entry name" value="adh_short"/>
    <property type="match status" value="1"/>
</dbReference>
<sequence>MSTSACADAVIAAVLQAHGRLDVVVANAGGHGVATVGQTSDEDWAASLNANLTTAFMPIRSALPALTDSAGAIVVISSLAGLDAGPQTAGYTVGKHALIGRMRSQARDYGRRGIRVNALCPG</sequence>
<evidence type="ECO:0000256" key="2">
    <source>
        <dbReference type="ARBA" id="ARBA00023002"/>
    </source>
</evidence>
<dbReference type="InterPro" id="IPR002347">
    <property type="entry name" value="SDR_fam"/>
</dbReference>
<protein>
    <submittedName>
        <fullName evidence="3">NAD(P)-dependent dehydrogenase (Short-subunit alcohol dehydrogenase family)</fullName>
    </submittedName>
</protein>
<evidence type="ECO:0000313" key="3">
    <source>
        <dbReference type="EMBL" id="MBB2994446.1"/>
    </source>
</evidence>
<dbReference type="PANTHER" id="PTHR42760">
    <property type="entry name" value="SHORT-CHAIN DEHYDROGENASES/REDUCTASES FAMILY MEMBER"/>
    <property type="match status" value="1"/>
</dbReference>
<evidence type="ECO:0000256" key="1">
    <source>
        <dbReference type="ARBA" id="ARBA00006484"/>
    </source>
</evidence>
<dbReference type="SUPFAM" id="SSF51735">
    <property type="entry name" value="NAD(P)-binding Rossmann-fold domains"/>
    <property type="match status" value="1"/>
</dbReference>
<dbReference type="PRINTS" id="PR00081">
    <property type="entry name" value="GDHRDH"/>
</dbReference>
<dbReference type="AlphaFoldDB" id="A0A839QK88"/>
<dbReference type="CDD" id="cd05233">
    <property type="entry name" value="SDR_c"/>
    <property type="match status" value="1"/>
</dbReference>
<comment type="caution">
    <text evidence="3">The sequence shown here is derived from an EMBL/GenBank/DDBJ whole genome shotgun (WGS) entry which is preliminary data.</text>
</comment>
<dbReference type="EMBL" id="JACHVS010000001">
    <property type="protein sequence ID" value="MBB2994446.1"/>
    <property type="molecule type" value="Genomic_DNA"/>
</dbReference>
<accession>A0A839QK88</accession>
<keyword evidence="4" id="KW-1185">Reference proteome</keyword>
<gene>
    <name evidence="3" type="ORF">E9229_000637</name>
</gene>
<evidence type="ECO:0000313" key="4">
    <source>
        <dbReference type="Proteomes" id="UP000523000"/>
    </source>
</evidence>
<dbReference type="GO" id="GO:0016616">
    <property type="term" value="F:oxidoreductase activity, acting on the CH-OH group of donors, NAD or NADP as acceptor"/>
    <property type="evidence" value="ECO:0007669"/>
    <property type="project" value="TreeGrafter"/>
</dbReference>